<keyword evidence="2 5" id="KW-0413">Isomerase</keyword>
<dbReference type="InterPro" id="IPR006225">
    <property type="entry name" value="PsdUridine_synth_RluC/D"/>
</dbReference>
<comment type="catalytic activity">
    <reaction evidence="5">
        <text>a uridine in RNA = a pseudouridine in RNA</text>
        <dbReference type="Rhea" id="RHEA:48348"/>
        <dbReference type="Rhea" id="RHEA-COMP:12068"/>
        <dbReference type="Rhea" id="RHEA-COMP:12069"/>
        <dbReference type="ChEBI" id="CHEBI:65314"/>
        <dbReference type="ChEBI" id="CHEBI:65315"/>
    </reaction>
</comment>
<dbReference type="EMBL" id="JADOEL010000003">
    <property type="protein sequence ID" value="MBF8177104.1"/>
    <property type="molecule type" value="Genomic_DNA"/>
</dbReference>
<dbReference type="SUPFAM" id="SSF55120">
    <property type="entry name" value="Pseudouridine synthase"/>
    <property type="match status" value="1"/>
</dbReference>
<dbReference type="Gene3D" id="3.10.290.10">
    <property type="entry name" value="RNA-binding S4 domain"/>
    <property type="match status" value="1"/>
</dbReference>
<dbReference type="Proteomes" id="UP000657372">
    <property type="component" value="Unassembled WGS sequence"/>
</dbReference>
<dbReference type="SUPFAM" id="SSF55174">
    <property type="entry name" value="Alpha-L RNA-binding motif"/>
    <property type="match status" value="1"/>
</dbReference>
<evidence type="ECO:0000313" key="8">
    <source>
        <dbReference type="Proteomes" id="UP000657372"/>
    </source>
</evidence>
<dbReference type="CDD" id="cd02869">
    <property type="entry name" value="PseudoU_synth_RluA_like"/>
    <property type="match status" value="1"/>
</dbReference>
<dbReference type="SMART" id="SM00363">
    <property type="entry name" value="S4"/>
    <property type="match status" value="1"/>
</dbReference>
<evidence type="ECO:0000259" key="6">
    <source>
        <dbReference type="SMART" id="SM00363"/>
    </source>
</evidence>
<feature type="domain" description="RNA-binding S4" evidence="6">
    <location>
        <begin position="49"/>
        <end position="107"/>
    </location>
</feature>
<dbReference type="InterPro" id="IPR036986">
    <property type="entry name" value="S4_RNA-bd_sf"/>
</dbReference>
<evidence type="ECO:0000256" key="1">
    <source>
        <dbReference type="ARBA" id="ARBA00010876"/>
    </source>
</evidence>
<sequence>MGLVVIPTETPILNKTMPESDLEGVDDGDDLALELPPIALELGPEVCGVRLDKVLSTLVPQYSRSRMQQWIDGGHVSVDGEVARAKMTVYGDEKVVIYPQPAPEEQAFKPEAMDLAIVHEDSEILVINKPYGLVVHPAAGNWSGTLLNGLLHYLPSISGVPRAGIVHRLDKDTSGLMVVAKTLIAHTDLVRQLQARTVKREYLALVWGTPNITGKVDASIGRHARDRIKMAVSENLTAKPAITHYQRLATGMLDGRPVSLMQCRLETGRTHQIRVHMQSIGFALVGDALYGKQHLMTAFPRQALHARRLGLIHPVSGEQLEWETELPQDFAELVERAGIKTY</sequence>
<evidence type="ECO:0000256" key="2">
    <source>
        <dbReference type="ARBA" id="ARBA00023235"/>
    </source>
</evidence>
<dbReference type="Pfam" id="PF01479">
    <property type="entry name" value="S4"/>
    <property type="match status" value="1"/>
</dbReference>
<evidence type="ECO:0000256" key="3">
    <source>
        <dbReference type="ARBA" id="ARBA00036882"/>
    </source>
</evidence>
<accession>A0ABS0ESR8</accession>
<dbReference type="NCBIfam" id="TIGR00005">
    <property type="entry name" value="rluA_subfam"/>
    <property type="match status" value="1"/>
</dbReference>
<dbReference type="InterPro" id="IPR050188">
    <property type="entry name" value="RluA_PseudoU_synthase"/>
</dbReference>
<comment type="catalytic activity">
    <reaction evidence="3">
        <text>uridine(1911/1915/1917) in 23S rRNA = pseudouridine(1911/1915/1917) in 23S rRNA</text>
        <dbReference type="Rhea" id="RHEA:42524"/>
        <dbReference type="Rhea" id="RHEA-COMP:10097"/>
        <dbReference type="Rhea" id="RHEA-COMP:10098"/>
        <dbReference type="ChEBI" id="CHEBI:65314"/>
        <dbReference type="ChEBI" id="CHEBI:65315"/>
        <dbReference type="EC" id="5.4.99.23"/>
    </reaction>
</comment>
<dbReference type="InterPro" id="IPR020103">
    <property type="entry name" value="PsdUridine_synth_cat_dom_sf"/>
</dbReference>
<dbReference type="EC" id="5.4.99.-" evidence="5"/>
<dbReference type="PANTHER" id="PTHR21600">
    <property type="entry name" value="MITOCHONDRIAL RNA PSEUDOURIDINE SYNTHASE"/>
    <property type="match status" value="1"/>
</dbReference>
<dbReference type="InterPro" id="IPR002942">
    <property type="entry name" value="S4_RNA-bd"/>
</dbReference>
<gene>
    <name evidence="7" type="ORF">IXC47_05365</name>
</gene>
<comment type="similarity">
    <text evidence="1 5">Belongs to the pseudouridine synthase RluA family.</text>
</comment>
<keyword evidence="4" id="KW-0694">RNA-binding</keyword>
<dbReference type="InterPro" id="IPR006145">
    <property type="entry name" value="PsdUridine_synth_RsuA/RluA"/>
</dbReference>
<dbReference type="InterPro" id="IPR006224">
    <property type="entry name" value="PsdUridine_synth_RluA-like_CS"/>
</dbReference>
<dbReference type="CDD" id="cd00165">
    <property type="entry name" value="S4"/>
    <property type="match status" value="1"/>
</dbReference>
<comment type="function">
    <text evidence="5">Responsible for synthesis of pseudouridine from uracil.</text>
</comment>
<dbReference type="PANTHER" id="PTHR21600:SF44">
    <property type="entry name" value="RIBOSOMAL LARGE SUBUNIT PSEUDOURIDINE SYNTHASE D"/>
    <property type="match status" value="1"/>
</dbReference>
<name>A0ABS0ESR8_9BURK</name>
<dbReference type="Pfam" id="PF00849">
    <property type="entry name" value="PseudoU_synth_2"/>
    <property type="match status" value="1"/>
</dbReference>
<protein>
    <recommendedName>
        <fullName evidence="5">Pseudouridine synthase</fullName>
        <ecNumber evidence="5">5.4.99.-</ecNumber>
    </recommendedName>
</protein>
<keyword evidence="8" id="KW-1185">Reference proteome</keyword>
<dbReference type="PROSITE" id="PS01129">
    <property type="entry name" value="PSI_RLU"/>
    <property type="match status" value="1"/>
</dbReference>
<comment type="caution">
    <text evidence="7">The sequence shown here is derived from an EMBL/GenBank/DDBJ whole genome shotgun (WGS) entry which is preliminary data.</text>
</comment>
<dbReference type="PROSITE" id="PS50889">
    <property type="entry name" value="S4"/>
    <property type="match status" value="1"/>
</dbReference>
<dbReference type="Gene3D" id="3.30.2350.10">
    <property type="entry name" value="Pseudouridine synthase"/>
    <property type="match status" value="1"/>
</dbReference>
<organism evidence="7 8">
    <name type="scientific">Herminiimonas contaminans</name>
    <dbReference type="NCBI Taxonomy" id="1111140"/>
    <lineage>
        <taxon>Bacteria</taxon>
        <taxon>Pseudomonadati</taxon>
        <taxon>Pseudomonadota</taxon>
        <taxon>Betaproteobacteria</taxon>
        <taxon>Burkholderiales</taxon>
        <taxon>Oxalobacteraceae</taxon>
        <taxon>Herminiimonas</taxon>
    </lineage>
</organism>
<evidence type="ECO:0000313" key="7">
    <source>
        <dbReference type="EMBL" id="MBF8177104.1"/>
    </source>
</evidence>
<reference evidence="7 8" key="1">
    <citation type="submission" date="2020-11" db="EMBL/GenBank/DDBJ databases">
        <title>WGS of Herminiimonas contaminans strain Marseille-Q4544 isolated from planarians Schmidtea mediterranea.</title>
        <authorList>
            <person name="Kangale L."/>
        </authorList>
    </citation>
    <scope>NUCLEOTIDE SEQUENCE [LARGE SCALE GENOMIC DNA]</scope>
    <source>
        <strain evidence="7 8">Marseille-Q4544</strain>
    </source>
</reference>
<evidence type="ECO:0000256" key="5">
    <source>
        <dbReference type="RuleBase" id="RU362028"/>
    </source>
</evidence>
<proteinExistence type="inferred from homology"/>
<evidence type="ECO:0000256" key="4">
    <source>
        <dbReference type="PROSITE-ProRule" id="PRU00182"/>
    </source>
</evidence>